<dbReference type="EMBL" id="KU565883">
    <property type="protein sequence ID" value="ANF29768.1"/>
    <property type="molecule type" value="Genomic_DNA"/>
</dbReference>
<dbReference type="Proteomes" id="UP000203996">
    <property type="component" value="Segment"/>
</dbReference>
<dbReference type="GeneID" id="27924344"/>
<gene>
    <name evidence="1" type="ORF">CapoNPV_120</name>
</gene>
<dbReference type="OrthoDB" id="4723at10239"/>
<dbReference type="InterPro" id="IPR010785">
    <property type="entry name" value="AcMNPV_AC18"/>
</dbReference>
<sequence length="435" mass="49589">MPPCSVCAFAWCSRVCCCWGAKFIVSYIIAMDYLLNQIKLGVLPYITTKHVEERLRDRILTNVGANFHKDCFENVVVNSNGGDGVFVLAGGAAVACHINDGADDNNALKCVDLEYYNFHNGDYDDDDGDADYTFDNINNGLNVDCIQKNLQNCVDRYYNALNALAANVRMNDTVVFKCFQNGAYQLCEPIVLHVRQQIKCMPTVHCKNFNLVRFALQIEAKSDYIVEYCNDKILQSNTPLCLNAPFVNVLIMKRCVFNGDRCTRPLLAFGDKYRVLLPSLQRVLNGQLMCLLKDIFTNRFEYKIKRREKRICKLFEQLPNNQYGVQCVNDQQLRHRNGNNNGADKYNFVCNTTAAGAATPLEITNFVKKILDVNGPILGCRTLINLYLTTNTFNRALPPYVMYEINYPHGNDCAQNWKRFMSCIYSFINNKHVQQ</sequence>
<evidence type="ECO:0000313" key="2">
    <source>
        <dbReference type="Proteomes" id="UP000203996"/>
    </source>
</evidence>
<organism evidence="1 2">
    <name type="scientific">Catopsilia pomona nucleopolyhedrovirus</name>
    <dbReference type="NCBI Taxonomy" id="1850906"/>
    <lineage>
        <taxon>Viruses</taxon>
        <taxon>Viruses incertae sedis</taxon>
        <taxon>Naldaviricetes</taxon>
        <taxon>Lefavirales</taxon>
        <taxon>Baculoviridae</taxon>
        <taxon>Alphabaculovirus</taxon>
        <taxon>Alphabaculovirus capomonae</taxon>
    </lineage>
</organism>
<dbReference type="Pfam" id="PF07134">
    <property type="entry name" value="AcMNPV_Orf18"/>
    <property type="match status" value="1"/>
</dbReference>
<reference evidence="1 2" key="1">
    <citation type="journal article" date="2016" name="PLoS ONE">
        <title>Genome Sequencing and Analysis of Catopsilia pomona nucleopolyhedrovirus: A Distinct Species in Group I Alphabaculovirus.</title>
        <authorList>
            <person name="Wang J."/>
            <person name="Zhu Z."/>
            <person name="Zhang L."/>
            <person name="Hou D."/>
            <person name="Wang M."/>
            <person name="Arif B."/>
            <person name="Kou Z."/>
            <person name="Wang H."/>
            <person name="Deng F."/>
            <person name="Hu Z."/>
        </authorList>
    </citation>
    <scope>NUCLEOTIDE SEQUENCE [LARGE SCALE GENOMIC DNA]</scope>
    <source>
        <strain evidence="1">416</strain>
    </source>
</reference>
<keyword evidence="2" id="KW-1185">Reference proteome</keyword>
<dbReference type="RefSeq" id="YP_009255377.1">
    <property type="nucleotide sequence ID" value="NC_030240.1"/>
</dbReference>
<protein>
    <submittedName>
        <fullName evidence="1">ORF-120</fullName>
    </submittedName>
</protein>
<accession>A0A172WZJ0</accession>
<dbReference type="KEGG" id="vg:27924344"/>
<evidence type="ECO:0000313" key="1">
    <source>
        <dbReference type="EMBL" id="ANF29768.1"/>
    </source>
</evidence>
<proteinExistence type="predicted"/>
<name>A0A172WZJ0_9ABAC</name>